<dbReference type="SFLD" id="SFLDG00358">
    <property type="entry name" value="Main_(cytGST)"/>
    <property type="match status" value="1"/>
</dbReference>
<keyword evidence="3" id="KW-1185">Reference proteome</keyword>
<evidence type="ECO:0000313" key="2">
    <source>
        <dbReference type="EMBL" id="MFD2752471.1"/>
    </source>
</evidence>
<dbReference type="CDD" id="cd03046">
    <property type="entry name" value="GST_N_GTT1_like"/>
    <property type="match status" value="1"/>
</dbReference>
<dbReference type="InterPro" id="IPR004045">
    <property type="entry name" value="Glutathione_S-Trfase_N"/>
</dbReference>
<dbReference type="SUPFAM" id="SSF47616">
    <property type="entry name" value="GST C-terminal domain-like"/>
    <property type="match status" value="1"/>
</dbReference>
<dbReference type="PANTHER" id="PTHR44051">
    <property type="entry name" value="GLUTATHIONE S-TRANSFERASE-RELATED"/>
    <property type="match status" value="1"/>
</dbReference>
<proteinExistence type="predicted"/>
<dbReference type="Proteomes" id="UP001597463">
    <property type="component" value="Unassembled WGS sequence"/>
</dbReference>
<organism evidence="2 3">
    <name type="scientific">Comamonas terrae</name>
    <dbReference type="NCBI Taxonomy" id="673548"/>
    <lineage>
        <taxon>Bacteria</taxon>
        <taxon>Pseudomonadati</taxon>
        <taxon>Pseudomonadota</taxon>
        <taxon>Betaproteobacteria</taxon>
        <taxon>Burkholderiales</taxon>
        <taxon>Comamonadaceae</taxon>
        <taxon>Comamonas</taxon>
    </lineage>
</organism>
<evidence type="ECO:0000313" key="3">
    <source>
        <dbReference type="Proteomes" id="UP001597463"/>
    </source>
</evidence>
<dbReference type="PROSITE" id="PS50404">
    <property type="entry name" value="GST_NTER"/>
    <property type="match status" value="1"/>
</dbReference>
<dbReference type="SUPFAM" id="SSF52833">
    <property type="entry name" value="Thioredoxin-like"/>
    <property type="match status" value="1"/>
</dbReference>
<dbReference type="InterPro" id="IPR040079">
    <property type="entry name" value="Glutathione_S-Trfase"/>
</dbReference>
<accession>A0ABW5UFU9</accession>
<dbReference type="Gene3D" id="3.40.30.10">
    <property type="entry name" value="Glutaredoxin"/>
    <property type="match status" value="1"/>
</dbReference>
<dbReference type="SFLD" id="SFLDS00019">
    <property type="entry name" value="Glutathione_Transferase_(cytos"/>
    <property type="match status" value="1"/>
</dbReference>
<dbReference type="EMBL" id="JBHUMV010000001">
    <property type="protein sequence ID" value="MFD2752471.1"/>
    <property type="molecule type" value="Genomic_DNA"/>
</dbReference>
<reference evidence="3" key="1">
    <citation type="journal article" date="2019" name="Int. J. Syst. Evol. Microbiol.">
        <title>The Global Catalogue of Microorganisms (GCM) 10K type strain sequencing project: providing services to taxonomists for standard genome sequencing and annotation.</title>
        <authorList>
            <consortium name="The Broad Institute Genomics Platform"/>
            <consortium name="The Broad Institute Genome Sequencing Center for Infectious Disease"/>
            <person name="Wu L."/>
            <person name="Ma J."/>
        </authorList>
    </citation>
    <scope>NUCLEOTIDE SEQUENCE [LARGE SCALE GENOMIC DNA]</scope>
    <source>
        <strain evidence="3">TISTR 1906</strain>
    </source>
</reference>
<evidence type="ECO:0000259" key="1">
    <source>
        <dbReference type="PROSITE" id="PS50404"/>
    </source>
</evidence>
<dbReference type="InterPro" id="IPR036249">
    <property type="entry name" value="Thioredoxin-like_sf"/>
</dbReference>
<dbReference type="RefSeq" id="WP_066479773.1">
    <property type="nucleotide sequence ID" value="NZ_BCNT01000010.1"/>
</dbReference>
<gene>
    <name evidence="2" type="ORF">ACFSW6_00100</name>
</gene>
<name>A0ABW5UFU9_9BURK</name>
<dbReference type="Pfam" id="PF13409">
    <property type="entry name" value="GST_N_2"/>
    <property type="match status" value="1"/>
</dbReference>
<dbReference type="PANTHER" id="PTHR44051:SF21">
    <property type="entry name" value="GLUTATHIONE S-TRANSFERASE FAMILY PROTEIN"/>
    <property type="match status" value="1"/>
</dbReference>
<feature type="domain" description="GST N-terminal" evidence="1">
    <location>
        <begin position="1"/>
        <end position="79"/>
    </location>
</feature>
<comment type="caution">
    <text evidence="2">The sequence shown here is derived from an EMBL/GenBank/DDBJ whole genome shotgun (WGS) entry which is preliminary data.</text>
</comment>
<protein>
    <submittedName>
        <fullName evidence="2">Glutathione S-transferase family protein</fullName>
    </submittedName>
</protein>
<dbReference type="SFLD" id="SFLDG01150">
    <property type="entry name" value="Main.1:_Beta-like"/>
    <property type="match status" value="1"/>
</dbReference>
<dbReference type="Gene3D" id="1.20.1050.10">
    <property type="match status" value="1"/>
</dbReference>
<dbReference type="InterPro" id="IPR036282">
    <property type="entry name" value="Glutathione-S-Trfase_C_sf"/>
</dbReference>
<sequence length="230" mass="25770">MHHLYHCVSARSFRALWMLEELGLAYELHMLPFPPRALQRSYLEINPLGTVPLLVHGSSRLTESAAICEYLAALHPQARLGVDVSEPDFAAYLNWLHMSDATLTFPQTLVLRYAHFEPPERRHADVAQDYARWFLARLRSVEAALQQPQACADPGHLCAGRFTAADIAVGYALMLADFLGLAAQWGPGTQGYWKQLQVRPAFRRALQAEQAAARRQGVDSRPSPLLRPFG</sequence>